<name>A0A3S0A507_9ENTE</name>
<comment type="caution">
    <text evidence="2">The sequence shown here is derived from an EMBL/GenBank/DDBJ whole genome shotgun (WGS) entry which is preliminary data.</text>
</comment>
<dbReference type="RefSeq" id="WP_125943548.1">
    <property type="nucleotide sequence ID" value="NZ_PXZH01000003.1"/>
</dbReference>
<feature type="transmembrane region" description="Helical" evidence="1">
    <location>
        <begin position="52"/>
        <end position="79"/>
    </location>
</feature>
<dbReference type="EMBL" id="PXZH01000003">
    <property type="protein sequence ID" value="RST89122.1"/>
    <property type="molecule type" value="Genomic_DNA"/>
</dbReference>
<sequence length="88" mass="10051">MQQVMTWKQALTRSFQLVGLILGIKLIRKSLTNFTEIRSFLREFSQERDKGLALVTFLGTFLLIYLVSSLVLGLIYYLANHVGASLKK</sequence>
<protein>
    <submittedName>
        <fullName evidence="2">Uncharacterized protein</fullName>
    </submittedName>
</protein>
<keyword evidence="1" id="KW-0812">Transmembrane</keyword>
<keyword evidence="3" id="KW-1185">Reference proteome</keyword>
<reference evidence="2 3" key="1">
    <citation type="submission" date="2018-03" db="EMBL/GenBank/DDBJ databases">
        <authorList>
            <person name="Gulvik C.A."/>
        </authorList>
    </citation>
    <scope>NUCLEOTIDE SEQUENCE [LARGE SCALE GENOMIC DNA]</scope>
    <source>
        <strain evidence="2 3">JCM 31581</strain>
    </source>
</reference>
<dbReference type="AlphaFoldDB" id="A0A3S0A507"/>
<accession>A0A3S0A507</accession>
<evidence type="ECO:0000313" key="3">
    <source>
        <dbReference type="Proteomes" id="UP000277864"/>
    </source>
</evidence>
<keyword evidence="1" id="KW-1133">Transmembrane helix</keyword>
<gene>
    <name evidence="2" type="ORF">C7P63_07485</name>
</gene>
<evidence type="ECO:0000256" key="1">
    <source>
        <dbReference type="SAM" id="Phobius"/>
    </source>
</evidence>
<proteinExistence type="predicted"/>
<evidence type="ECO:0000313" key="2">
    <source>
        <dbReference type="EMBL" id="RST89122.1"/>
    </source>
</evidence>
<organism evidence="2 3">
    <name type="scientific">Vagococcus humatus</name>
    <dbReference type="NCBI Taxonomy" id="1889241"/>
    <lineage>
        <taxon>Bacteria</taxon>
        <taxon>Bacillati</taxon>
        <taxon>Bacillota</taxon>
        <taxon>Bacilli</taxon>
        <taxon>Lactobacillales</taxon>
        <taxon>Enterococcaceae</taxon>
        <taxon>Vagococcus</taxon>
    </lineage>
</organism>
<dbReference type="Proteomes" id="UP000277864">
    <property type="component" value="Unassembled WGS sequence"/>
</dbReference>
<keyword evidence="1" id="KW-0472">Membrane</keyword>